<name>D1YVS3_METPS</name>
<dbReference type="EMBL" id="AP011532">
    <property type="protein sequence ID" value="BAI60545.1"/>
    <property type="molecule type" value="Genomic_DNA"/>
</dbReference>
<dbReference type="AlphaFoldDB" id="D1YVS3"/>
<dbReference type="Proteomes" id="UP000001882">
    <property type="component" value="Chromosome"/>
</dbReference>
<sequence>MNRIILNIVDKKTEFSRRIVIETSIPLQSCDFITIGEDIMFDRDTDFFTFGFDIDTGSRQLAIVTGEFIPLPPAELIDSIKKSLEGRYEVVSDEDAQLWLREKAP</sequence>
<accession>D1YVS3</accession>
<reference evidence="1 2" key="1">
    <citation type="journal article" date="2007" name="Appl. Environ. Microbiol.">
        <title>Isolation of key methanogens for global methane emission from rice paddy fields: a novel isolate affiliated with the clone cluster rice cluster I.</title>
        <authorList>
            <person name="Sakai S."/>
            <person name="Imachi H."/>
            <person name="Sekiguchi Y."/>
            <person name="Ohashi A."/>
            <person name="Harada H."/>
            <person name="Kamagata Y."/>
        </authorList>
    </citation>
    <scope>NUCLEOTIDE SEQUENCE [LARGE SCALE GENOMIC DNA]</scope>
    <source>
        <strain evidence="2">DSM 17711 / JCM 13418 / NBRC 101707 / SANAE</strain>
    </source>
</reference>
<dbReference type="RefSeq" id="WP_012899225.1">
    <property type="nucleotide sequence ID" value="NC_013665.1"/>
</dbReference>
<dbReference type="OrthoDB" id="380830at2157"/>
<evidence type="ECO:0000313" key="1">
    <source>
        <dbReference type="EMBL" id="BAI60545.1"/>
    </source>
</evidence>
<proteinExistence type="predicted"/>
<dbReference type="STRING" id="304371.MCP_0473"/>
<dbReference type="GeneID" id="8680564"/>
<reference evidence="1 2" key="2">
    <citation type="journal article" date="2008" name="Int. J. Syst. Evol. Microbiol.">
        <title>Methanocella paludicola gen. nov., sp. nov., a methane-producing archaeon, the first isolate of the lineage 'Rice Cluster I', and proposal of the new archaeal order Methanocellales ord. nov.</title>
        <authorList>
            <person name="Sakai S."/>
            <person name="Imachi H."/>
            <person name="Hanada S."/>
            <person name="Ohashi A."/>
            <person name="Harada H."/>
            <person name="Kamagata Y."/>
        </authorList>
    </citation>
    <scope>NUCLEOTIDE SEQUENCE [LARGE SCALE GENOMIC DNA]</scope>
    <source>
        <strain evidence="2">DSM 17711 / JCM 13418 / NBRC 101707 / SANAE</strain>
    </source>
</reference>
<reference evidence="2" key="3">
    <citation type="journal article" date="2011" name="PLoS ONE">
        <title>Genome sequence of a mesophilic hydrogenotrophic methanogen Methanocella paludicola, the first cultivated representative of the order Methanocellales.</title>
        <authorList>
            <person name="Sakai S."/>
            <person name="Takaki Y."/>
            <person name="Shimamura S."/>
            <person name="Sekine M."/>
            <person name="Tajima T."/>
            <person name="Kosugi H."/>
            <person name="Ichikawa N."/>
            <person name="Tasumi E."/>
            <person name="Hiraki A.T."/>
            <person name="Shimizu A."/>
            <person name="Kato Y."/>
            <person name="Nishiko R."/>
            <person name="Mori K."/>
            <person name="Fujita N."/>
            <person name="Imachi H."/>
            <person name="Takai K."/>
        </authorList>
    </citation>
    <scope>NUCLEOTIDE SEQUENCE [LARGE SCALE GENOMIC DNA]</scope>
    <source>
        <strain evidence="2">DSM 17711 / JCM 13418 / NBRC 101707 / SANAE</strain>
    </source>
</reference>
<evidence type="ECO:0000313" key="2">
    <source>
        <dbReference type="Proteomes" id="UP000001882"/>
    </source>
</evidence>
<gene>
    <name evidence="1" type="ordered locus">MCP_0473</name>
</gene>
<dbReference type="InParanoid" id="D1YVS3"/>
<dbReference type="eggNOG" id="arCOG12566">
    <property type="taxonomic scope" value="Archaea"/>
</dbReference>
<keyword evidence="2" id="KW-1185">Reference proteome</keyword>
<dbReference type="KEGG" id="mpd:MCP_0473"/>
<organism evidence="1 2">
    <name type="scientific">Methanocella paludicola (strain DSM 17711 / JCM 13418 / NBRC 101707 / SANAE)</name>
    <dbReference type="NCBI Taxonomy" id="304371"/>
    <lineage>
        <taxon>Archaea</taxon>
        <taxon>Methanobacteriati</taxon>
        <taxon>Methanobacteriota</taxon>
        <taxon>Stenosarchaea group</taxon>
        <taxon>Methanomicrobia</taxon>
        <taxon>Methanocellales</taxon>
        <taxon>Methanocellaceae</taxon>
        <taxon>Methanocella</taxon>
    </lineage>
</organism>
<protein>
    <submittedName>
        <fullName evidence="1">Uncharacterized protein</fullName>
    </submittedName>
</protein>